<protein>
    <submittedName>
        <fullName evidence="3">Kinase-like domain-containing protein</fullName>
    </submittedName>
</protein>
<feature type="chain" id="PRO_5040289804" evidence="1">
    <location>
        <begin position="27"/>
        <end position="546"/>
    </location>
</feature>
<dbReference type="GO" id="GO:0007166">
    <property type="term" value="P:cell surface receptor signaling pathway"/>
    <property type="evidence" value="ECO:0007669"/>
    <property type="project" value="InterPro"/>
</dbReference>
<evidence type="ECO:0000313" key="3">
    <source>
        <dbReference type="EMBL" id="KAF9532397.1"/>
    </source>
</evidence>
<dbReference type="PANTHER" id="PTHR23257">
    <property type="entry name" value="SERINE-THREONINE PROTEIN KINASE"/>
    <property type="match status" value="1"/>
</dbReference>
<dbReference type="InterPro" id="IPR036537">
    <property type="entry name" value="Adaptor_Cbl_N_dom_sf"/>
</dbReference>
<dbReference type="InterPro" id="IPR011009">
    <property type="entry name" value="Kinase-like_dom_sf"/>
</dbReference>
<dbReference type="AlphaFoldDB" id="A0A9P6JSV6"/>
<evidence type="ECO:0000256" key="1">
    <source>
        <dbReference type="SAM" id="SignalP"/>
    </source>
</evidence>
<organism evidence="3 4">
    <name type="scientific">Crepidotus variabilis</name>
    <dbReference type="NCBI Taxonomy" id="179855"/>
    <lineage>
        <taxon>Eukaryota</taxon>
        <taxon>Fungi</taxon>
        <taxon>Dikarya</taxon>
        <taxon>Basidiomycota</taxon>
        <taxon>Agaricomycotina</taxon>
        <taxon>Agaricomycetes</taxon>
        <taxon>Agaricomycetidae</taxon>
        <taxon>Agaricales</taxon>
        <taxon>Agaricineae</taxon>
        <taxon>Crepidotaceae</taxon>
        <taxon>Crepidotus</taxon>
    </lineage>
</organism>
<feature type="signal peptide" evidence="1">
    <location>
        <begin position="1"/>
        <end position="26"/>
    </location>
</feature>
<dbReference type="GO" id="GO:0004672">
    <property type="term" value="F:protein kinase activity"/>
    <property type="evidence" value="ECO:0007669"/>
    <property type="project" value="InterPro"/>
</dbReference>
<proteinExistence type="predicted"/>
<evidence type="ECO:0000259" key="2">
    <source>
        <dbReference type="PROSITE" id="PS50011"/>
    </source>
</evidence>
<keyword evidence="3" id="KW-0808">Transferase</keyword>
<reference evidence="3" key="1">
    <citation type="submission" date="2020-11" db="EMBL/GenBank/DDBJ databases">
        <authorList>
            <consortium name="DOE Joint Genome Institute"/>
            <person name="Ahrendt S."/>
            <person name="Riley R."/>
            <person name="Andreopoulos W."/>
            <person name="Labutti K."/>
            <person name="Pangilinan J."/>
            <person name="Ruiz-Duenas F.J."/>
            <person name="Barrasa J.M."/>
            <person name="Sanchez-Garcia M."/>
            <person name="Camarero S."/>
            <person name="Miyauchi S."/>
            <person name="Serrano A."/>
            <person name="Linde D."/>
            <person name="Babiker R."/>
            <person name="Drula E."/>
            <person name="Ayuso-Fernandez I."/>
            <person name="Pacheco R."/>
            <person name="Padilla G."/>
            <person name="Ferreira P."/>
            <person name="Barriuso J."/>
            <person name="Kellner H."/>
            <person name="Castanera R."/>
            <person name="Alfaro M."/>
            <person name="Ramirez L."/>
            <person name="Pisabarro A.G."/>
            <person name="Kuo A."/>
            <person name="Tritt A."/>
            <person name="Lipzen A."/>
            <person name="He G."/>
            <person name="Yan M."/>
            <person name="Ng V."/>
            <person name="Cullen D."/>
            <person name="Martin F."/>
            <person name="Rosso M.-N."/>
            <person name="Henrissat B."/>
            <person name="Hibbett D."/>
            <person name="Martinez A.T."/>
            <person name="Grigoriev I.V."/>
        </authorList>
    </citation>
    <scope>NUCLEOTIDE SEQUENCE</scope>
    <source>
        <strain evidence="3">CBS 506.95</strain>
    </source>
</reference>
<dbReference type="Pfam" id="PF07714">
    <property type="entry name" value="PK_Tyr_Ser-Thr"/>
    <property type="match status" value="1"/>
</dbReference>
<dbReference type="Gene3D" id="1.10.510.10">
    <property type="entry name" value="Transferase(Phosphotransferase) domain 1"/>
    <property type="match status" value="1"/>
</dbReference>
<comment type="caution">
    <text evidence="3">The sequence shown here is derived from an EMBL/GenBank/DDBJ whole genome shotgun (WGS) entry which is preliminary data.</text>
</comment>
<dbReference type="EMBL" id="MU157832">
    <property type="protein sequence ID" value="KAF9532397.1"/>
    <property type="molecule type" value="Genomic_DNA"/>
</dbReference>
<keyword evidence="1" id="KW-0732">Signal</keyword>
<dbReference type="GO" id="GO:0005524">
    <property type="term" value="F:ATP binding"/>
    <property type="evidence" value="ECO:0007669"/>
    <property type="project" value="InterPro"/>
</dbReference>
<dbReference type="OrthoDB" id="5966500at2759"/>
<accession>A0A9P6JSV6</accession>
<gene>
    <name evidence="3" type="ORF">CPB83DRAFT_891126</name>
</gene>
<sequence>MLRIASATVAPLNLAAALSGVPFVGAAGVVVQEIVKSCEEAKIHKQQSKLLSAKCVRILNTFSDRTKDLEGSQLQQMTDEVMMILEGVLKRTKRYSSYSSVVTFLKKADIKEGLDRCNAELDTAMQLFQALLAPVMPIALIVVSRSAAITNDVLQRDMQGEARRDKAEIRDLLLNILHMPGNEMHDLQRQGPDAAADLMAAGQEELRRLRDKNLQATSRNSLSRPASAASNQIPDSQAYLEYQRGLIKLHRETGIPPTIKLLNGEVKRTSELAVIGGTYSDIWMGTWLAEEKVALKALRNTRTSDPRANQRFENEINTWSSLKHDNILAFYGIVTDLGQHVHMVSPWQDNGNVLGSHPDANRLQLVSGAAQGLDYLHSKKIIHGNMKCANILVSSKGHACICDFGMSKVIEEVTERSASLTLTEGGSARWLAPELIEGKAPSKEADVYSFAMAILELMTGKHPYADCKRDAQVIHSIVVLKKTPARPQLQGAAALDCLSDELWGLMLRCWCKEAAARPQMTEVSSSLVEISRTTPTAGLTDGPRTL</sequence>
<dbReference type="InterPro" id="IPR050167">
    <property type="entry name" value="Ser_Thr_protein_kinase"/>
</dbReference>
<dbReference type="Gene3D" id="1.20.930.20">
    <property type="entry name" value="Adaptor protein Cbl, N-terminal domain"/>
    <property type="match status" value="1"/>
</dbReference>
<dbReference type="CDD" id="cd21037">
    <property type="entry name" value="MLKL_NTD"/>
    <property type="match status" value="1"/>
</dbReference>
<keyword evidence="4" id="KW-1185">Reference proteome</keyword>
<name>A0A9P6JSV6_9AGAR</name>
<dbReference type="Proteomes" id="UP000807306">
    <property type="component" value="Unassembled WGS sequence"/>
</dbReference>
<dbReference type="InterPro" id="IPR059179">
    <property type="entry name" value="MLKL-like_MCAfunc"/>
</dbReference>
<keyword evidence="3" id="KW-0418">Kinase</keyword>
<dbReference type="InterPro" id="IPR000719">
    <property type="entry name" value="Prot_kinase_dom"/>
</dbReference>
<evidence type="ECO:0000313" key="4">
    <source>
        <dbReference type="Proteomes" id="UP000807306"/>
    </source>
</evidence>
<dbReference type="InterPro" id="IPR001245">
    <property type="entry name" value="Ser-Thr/Tyr_kinase_cat_dom"/>
</dbReference>
<dbReference type="PROSITE" id="PS50011">
    <property type="entry name" value="PROTEIN_KINASE_DOM"/>
    <property type="match status" value="1"/>
</dbReference>
<dbReference type="SUPFAM" id="SSF56112">
    <property type="entry name" value="Protein kinase-like (PK-like)"/>
    <property type="match status" value="1"/>
</dbReference>
<feature type="domain" description="Protein kinase" evidence="2">
    <location>
        <begin position="268"/>
        <end position="528"/>
    </location>
</feature>